<feature type="domain" description="UDP N-acetylglucosamine O-acyltransferase C-terminal" evidence="7">
    <location>
        <begin position="176"/>
        <end position="254"/>
    </location>
</feature>
<evidence type="ECO:0000256" key="5">
    <source>
        <dbReference type="ARBA" id="ARBA00023098"/>
    </source>
</evidence>
<reference evidence="8" key="1">
    <citation type="submission" date="2016-10" db="EMBL/GenBank/DDBJ databases">
        <authorList>
            <person name="de Groot N.N."/>
        </authorList>
    </citation>
    <scope>NUCLEOTIDE SEQUENCE</scope>
</reference>
<dbReference type="PANTHER" id="PTHR43480:SF1">
    <property type="entry name" value="ACYL-[ACYL-CARRIER-PROTEIN]--UDP-N-ACETYLGLUCOSAMINE O-ACYLTRANSFERASE, MITOCHONDRIAL-RELATED"/>
    <property type="match status" value="1"/>
</dbReference>
<dbReference type="EMBL" id="FRYL01000041">
    <property type="protein sequence ID" value="SHO81527.1"/>
    <property type="molecule type" value="Genomic_DNA"/>
</dbReference>
<dbReference type="NCBIfam" id="TIGR01852">
    <property type="entry name" value="lipid_A_lpxA"/>
    <property type="match status" value="1"/>
</dbReference>
<dbReference type="CDD" id="cd03351">
    <property type="entry name" value="LbH_UDP-GlcNAc_AT"/>
    <property type="match status" value="1"/>
</dbReference>
<dbReference type="Pfam" id="PF00132">
    <property type="entry name" value="Hexapep"/>
    <property type="match status" value="1"/>
</dbReference>
<evidence type="ECO:0000256" key="6">
    <source>
        <dbReference type="ARBA" id="ARBA00023315"/>
    </source>
</evidence>
<dbReference type="EC" id="2.3.1.129" evidence="8"/>
<dbReference type="AlphaFoldDB" id="A0A1W1EL08"/>
<name>A0A1W1EL08_9ZZZZ</name>
<dbReference type="InterPro" id="IPR001451">
    <property type="entry name" value="Hexapep"/>
</dbReference>
<gene>
    <name evidence="8" type="ORF">MNB_SV-15-1106</name>
</gene>
<dbReference type="InterPro" id="IPR018357">
    <property type="entry name" value="Hexapep_transf_CS"/>
</dbReference>
<dbReference type="Pfam" id="PF13720">
    <property type="entry name" value="Acetyltransf_11"/>
    <property type="match status" value="1"/>
</dbReference>
<dbReference type="InterPro" id="IPR011004">
    <property type="entry name" value="Trimer_LpxA-like_sf"/>
</dbReference>
<sequence length="266" mass="28999">MQNIHKSSIIEDGAIIGKNVTIAPFCYIGKDVTIGDNTTIGANTLIEGNTTIGKNNRIFSNVVLGSIPQDLKFKNERVELIIGDNNIFREFSFITPGTLDGGSVTKLRDNNLIMAYVHLGHDVIMGSGCILSNATNVGGHVEFGDGVIVGAMSAIHQFVKIGDKAMIAGASALTQDLPPYCMAEGNRAILRGLNITGLRRAFKRDDIDKIKHTYKELFESGKPLKDSANRILENSDNNYVRNLCNFVIDTKRGIPYARNGINAKKM</sequence>
<dbReference type="PANTHER" id="PTHR43480">
    <property type="entry name" value="ACYL-[ACYL-CARRIER-PROTEIN]--UDP-N-ACETYLGLUCOSAMINE O-ACYLTRANSFERASE"/>
    <property type="match status" value="1"/>
</dbReference>
<dbReference type="PROSITE" id="PS00101">
    <property type="entry name" value="HEXAPEP_TRANSFERASES"/>
    <property type="match status" value="1"/>
</dbReference>
<evidence type="ECO:0000256" key="1">
    <source>
        <dbReference type="ARBA" id="ARBA00022490"/>
    </source>
</evidence>
<keyword evidence="5" id="KW-0443">Lipid metabolism</keyword>
<organism evidence="8">
    <name type="scientific">hydrothermal vent metagenome</name>
    <dbReference type="NCBI Taxonomy" id="652676"/>
    <lineage>
        <taxon>unclassified sequences</taxon>
        <taxon>metagenomes</taxon>
        <taxon>ecological metagenomes</taxon>
    </lineage>
</organism>
<dbReference type="SUPFAM" id="SSF51161">
    <property type="entry name" value="Trimeric LpxA-like enzymes"/>
    <property type="match status" value="1"/>
</dbReference>
<proteinExistence type="inferred from homology"/>
<evidence type="ECO:0000256" key="4">
    <source>
        <dbReference type="ARBA" id="ARBA00022679"/>
    </source>
</evidence>
<dbReference type="InterPro" id="IPR010137">
    <property type="entry name" value="Lipid_A_LpxA"/>
</dbReference>
<accession>A0A1W1EL08</accession>
<keyword evidence="2" id="KW-0444">Lipid biosynthesis</keyword>
<dbReference type="Gene3D" id="2.160.10.10">
    <property type="entry name" value="Hexapeptide repeat proteins"/>
    <property type="match status" value="1"/>
</dbReference>
<dbReference type="InterPro" id="IPR037157">
    <property type="entry name" value="Acetyltransf_C_sf"/>
</dbReference>
<keyword evidence="1" id="KW-0963">Cytoplasm</keyword>
<dbReference type="NCBIfam" id="NF003657">
    <property type="entry name" value="PRK05289.1"/>
    <property type="match status" value="1"/>
</dbReference>
<dbReference type="PIRSF" id="PIRSF000456">
    <property type="entry name" value="UDP-GlcNAc_acltr"/>
    <property type="match status" value="1"/>
</dbReference>
<dbReference type="InterPro" id="IPR029098">
    <property type="entry name" value="Acetyltransf_C"/>
</dbReference>
<evidence type="ECO:0000259" key="7">
    <source>
        <dbReference type="Pfam" id="PF13720"/>
    </source>
</evidence>
<keyword evidence="4 8" id="KW-0808">Transferase</keyword>
<evidence type="ECO:0000313" key="8">
    <source>
        <dbReference type="EMBL" id="SHO81527.1"/>
    </source>
</evidence>
<protein>
    <submittedName>
        <fullName evidence="8">Acyl-[acyl-carrier-protein]--UDP-N-acetylglucosamine O-acyltransferase</fullName>
        <ecNumber evidence="8">2.3.1.129</ecNumber>
    </submittedName>
</protein>
<evidence type="ECO:0000256" key="3">
    <source>
        <dbReference type="ARBA" id="ARBA00022556"/>
    </source>
</evidence>
<dbReference type="GO" id="GO:0009245">
    <property type="term" value="P:lipid A biosynthetic process"/>
    <property type="evidence" value="ECO:0007669"/>
    <property type="project" value="UniProtKB-KW"/>
</dbReference>
<keyword evidence="3" id="KW-0441">Lipid A biosynthesis</keyword>
<dbReference type="HAMAP" id="MF_00387">
    <property type="entry name" value="LpxA"/>
    <property type="match status" value="1"/>
</dbReference>
<dbReference type="GO" id="GO:0008780">
    <property type="term" value="F:acyl-[acyl-carrier-protein]-UDP-N-acetylglucosamine O-acyltransferase activity"/>
    <property type="evidence" value="ECO:0007669"/>
    <property type="project" value="UniProtKB-EC"/>
</dbReference>
<dbReference type="Gene3D" id="1.20.1180.10">
    <property type="entry name" value="Udp N-acetylglucosamine O-acyltransferase, C-terminal domain"/>
    <property type="match status" value="1"/>
</dbReference>
<keyword evidence="6 8" id="KW-0012">Acyltransferase</keyword>
<evidence type="ECO:0000256" key="2">
    <source>
        <dbReference type="ARBA" id="ARBA00022516"/>
    </source>
</evidence>
<dbReference type="GO" id="GO:0016020">
    <property type="term" value="C:membrane"/>
    <property type="evidence" value="ECO:0007669"/>
    <property type="project" value="GOC"/>
</dbReference>